<dbReference type="GO" id="GO:2000022">
    <property type="term" value="P:regulation of jasmonic acid mediated signaling pathway"/>
    <property type="evidence" value="ECO:0007669"/>
    <property type="project" value="UniProtKB-ARBA"/>
</dbReference>
<dbReference type="GO" id="GO:0046872">
    <property type="term" value="F:metal ion binding"/>
    <property type="evidence" value="ECO:0007669"/>
    <property type="project" value="UniProtKB-KW"/>
</dbReference>
<accession>A0A1S2Z356</accession>
<dbReference type="PANTHER" id="PTHR47991">
    <property type="entry name" value="OXOGLUTARATE/IRON-DEPENDENT DIOXYGENASE"/>
    <property type="match status" value="1"/>
</dbReference>
<dbReference type="eggNOG" id="KOG0143">
    <property type="taxonomic scope" value="Eukaryota"/>
</dbReference>
<dbReference type="PRINTS" id="PR00682">
    <property type="entry name" value="IPNSYNTHASE"/>
</dbReference>
<sequence length="362" mass="41017">MMSCAQAWPEPVVRVQALAESGLSSIPSCYIKPRSQRPTKTICSPQNHQIDIPVIDLEHFSSKDHILREKELKRVSEACREWGFFQVVNHGISHELMKSAKEVWREFFNLPLDVKEEHANSPTTYEGYGSRLGVKKGAILDWSDYFFLHYMPPSLRNQTKWPALPSSLRKVISEYGEEVVKLGGRILELMSINLGLEENFLLNKFGGEDDIGACLRVNFYPKCPQPDLTLGISPHSDPGGMTILLPDDFVAGLQVRKGNEWITIKPIPNAFIINIGDQIQVLSNAIYKSVEHRVIVNSIKDRVSLAMFYNPKSDLLIEPAKELVTKERPALYPPMTYDEYRLYIRMKGPCGKVQVESLATKS</sequence>
<name>A0A1S2Z356_CICAR</name>
<evidence type="ECO:0000256" key="3">
    <source>
        <dbReference type="ARBA" id="ARBA00008056"/>
    </source>
</evidence>
<evidence type="ECO:0000256" key="6">
    <source>
        <dbReference type="ARBA" id="ARBA00022821"/>
    </source>
</evidence>
<evidence type="ECO:0000256" key="4">
    <source>
        <dbReference type="ARBA" id="ARBA00022723"/>
    </source>
</evidence>
<comment type="catalytic activity">
    <reaction evidence="11">
        <text>jasmonate + 2-oxoglutarate + O2 = (1R,2R)-12-hydroxyjasmonate + succinate + CO2</text>
        <dbReference type="Rhea" id="RHEA:67144"/>
        <dbReference type="ChEBI" id="CHEBI:15379"/>
        <dbReference type="ChEBI" id="CHEBI:16526"/>
        <dbReference type="ChEBI" id="CHEBI:16810"/>
        <dbReference type="ChEBI" id="CHEBI:30031"/>
        <dbReference type="ChEBI" id="CHEBI:58431"/>
        <dbReference type="ChEBI" id="CHEBI:132022"/>
    </reaction>
    <physiologicalReaction direction="left-to-right" evidence="11">
        <dbReference type="Rhea" id="RHEA:67145"/>
    </physiologicalReaction>
</comment>
<dbReference type="FunFam" id="2.60.120.330:FF:000008">
    <property type="entry name" value="Jasmonate-regulated gene 21"/>
    <property type="match status" value="1"/>
</dbReference>
<feature type="domain" description="Fe2OG dioxygenase" evidence="13">
    <location>
        <begin position="210"/>
        <end position="311"/>
    </location>
</feature>
<evidence type="ECO:0000256" key="2">
    <source>
        <dbReference type="ARBA" id="ARBA00001961"/>
    </source>
</evidence>
<evidence type="ECO:0000256" key="5">
    <source>
        <dbReference type="ARBA" id="ARBA00022819"/>
    </source>
</evidence>
<evidence type="ECO:0000313" key="15">
    <source>
        <dbReference type="RefSeq" id="XP_004514213.1"/>
    </source>
</evidence>
<dbReference type="PaxDb" id="3827-XP_004514213.1"/>
<dbReference type="GO" id="GO:0120091">
    <property type="term" value="F:jasmonic acid hydrolase"/>
    <property type="evidence" value="ECO:0007669"/>
    <property type="project" value="UniProtKB-ARBA"/>
</dbReference>
<dbReference type="GO" id="GO:0031418">
    <property type="term" value="F:L-ascorbic acid binding"/>
    <property type="evidence" value="ECO:0007669"/>
    <property type="project" value="UniProtKB-KW"/>
</dbReference>
<dbReference type="KEGG" id="cam:101512288"/>
<dbReference type="Proteomes" id="UP000087171">
    <property type="component" value="Unplaced"/>
</dbReference>
<keyword evidence="5" id="KW-1184">Jasmonic acid signaling pathway</keyword>
<dbReference type="GO" id="GO:0006952">
    <property type="term" value="P:defense response"/>
    <property type="evidence" value="ECO:0007669"/>
    <property type="project" value="UniProtKB-KW"/>
</dbReference>
<dbReference type="InterPro" id="IPR050295">
    <property type="entry name" value="Plant_2OG-oxidoreductases"/>
</dbReference>
<evidence type="ECO:0000256" key="12">
    <source>
        <dbReference type="RuleBase" id="RU003682"/>
    </source>
</evidence>
<evidence type="ECO:0000256" key="10">
    <source>
        <dbReference type="ARBA" id="ARBA00023004"/>
    </source>
</evidence>
<dbReference type="Pfam" id="PF03171">
    <property type="entry name" value="2OG-FeII_Oxy"/>
    <property type="match status" value="1"/>
</dbReference>
<dbReference type="InterPro" id="IPR027443">
    <property type="entry name" value="IPNS-like_sf"/>
</dbReference>
<evidence type="ECO:0000256" key="8">
    <source>
        <dbReference type="ARBA" id="ARBA00022964"/>
    </source>
</evidence>
<evidence type="ECO:0000256" key="7">
    <source>
        <dbReference type="ARBA" id="ARBA00022896"/>
    </source>
</evidence>
<evidence type="ECO:0000256" key="9">
    <source>
        <dbReference type="ARBA" id="ARBA00023002"/>
    </source>
</evidence>
<dbReference type="OrthoDB" id="288590at2759"/>
<dbReference type="Pfam" id="PF14226">
    <property type="entry name" value="DIOX_N"/>
    <property type="match status" value="1"/>
</dbReference>
<dbReference type="GO" id="GO:1900150">
    <property type="term" value="P:regulation of defense response to fungus"/>
    <property type="evidence" value="ECO:0007669"/>
    <property type="project" value="UniProtKB-ARBA"/>
</dbReference>
<dbReference type="PROSITE" id="PS51471">
    <property type="entry name" value="FE2OG_OXY"/>
    <property type="match status" value="1"/>
</dbReference>
<keyword evidence="10 12" id="KW-0408">Iron</keyword>
<evidence type="ECO:0000256" key="11">
    <source>
        <dbReference type="ARBA" id="ARBA00052139"/>
    </source>
</evidence>
<keyword evidence="9 12" id="KW-0560">Oxidoreductase</keyword>
<comment type="similarity">
    <text evidence="3 12">Belongs to the iron/ascorbate-dependent oxidoreductase family.</text>
</comment>
<keyword evidence="8 15" id="KW-0223">Dioxygenase</keyword>
<dbReference type="AlphaFoldDB" id="A0A1S2Z356"/>
<organism evidence="14 15">
    <name type="scientific">Cicer arietinum</name>
    <name type="common">Chickpea</name>
    <name type="synonym">Garbanzo</name>
    <dbReference type="NCBI Taxonomy" id="3827"/>
    <lineage>
        <taxon>Eukaryota</taxon>
        <taxon>Viridiplantae</taxon>
        <taxon>Streptophyta</taxon>
        <taxon>Embryophyta</taxon>
        <taxon>Tracheophyta</taxon>
        <taxon>Spermatophyta</taxon>
        <taxon>Magnoliopsida</taxon>
        <taxon>eudicotyledons</taxon>
        <taxon>Gunneridae</taxon>
        <taxon>Pentapetalae</taxon>
        <taxon>rosids</taxon>
        <taxon>fabids</taxon>
        <taxon>Fabales</taxon>
        <taxon>Fabaceae</taxon>
        <taxon>Papilionoideae</taxon>
        <taxon>50 kb inversion clade</taxon>
        <taxon>NPAAA clade</taxon>
        <taxon>Hologalegina</taxon>
        <taxon>IRL clade</taxon>
        <taxon>Cicereae</taxon>
        <taxon>Cicer</taxon>
    </lineage>
</organism>
<keyword evidence="6" id="KW-0611">Plant defense</keyword>
<dbReference type="InterPro" id="IPR026992">
    <property type="entry name" value="DIOX_N"/>
</dbReference>
<comment type="cofactor">
    <cofactor evidence="2">
        <name>L-ascorbate</name>
        <dbReference type="ChEBI" id="CHEBI:38290"/>
    </cofactor>
</comment>
<evidence type="ECO:0000313" key="14">
    <source>
        <dbReference type="Proteomes" id="UP000087171"/>
    </source>
</evidence>
<keyword evidence="7" id="KW-0847">Vitamin C</keyword>
<evidence type="ECO:0000256" key="1">
    <source>
        <dbReference type="ARBA" id="ARBA00001954"/>
    </source>
</evidence>
<reference evidence="15" key="1">
    <citation type="submission" date="2025-08" db="UniProtKB">
        <authorList>
            <consortium name="RefSeq"/>
        </authorList>
    </citation>
    <scope>IDENTIFICATION</scope>
    <source>
        <tissue evidence="15">Etiolated seedlings</tissue>
    </source>
</reference>
<comment type="cofactor">
    <cofactor evidence="1">
        <name>Fe(2+)</name>
        <dbReference type="ChEBI" id="CHEBI:29033"/>
    </cofactor>
</comment>
<dbReference type="GeneID" id="101512288"/>
<dbReference type="RefSeq" id="XP_004514213.1">
    <property type="nucleotide sequence ID" value="XM_004514156.3"/>
</dbReference>
<dbReference type="GO" id="GO:0051213">
    <property type="term" value="F:dioxygenase activity"/>
    <property type="evidence" value="ECO:0007669"/>
    <property type="project" value="UniProtKB-KW"/>
</dbReference>
<gene>
    <name evidence="15" type="primary">LOC101512288</name>
</gene>
<dbReference type="InterPro" id="IPR044861">
    <property type="entry name" value="IPNS-like_FE2OG_OXY"/>
</dbReference>
<proteinExistence type="inferred from homology"/>
<dbReference type="GO" id="GO:1900366">
    <property type="term" value="P:negative regulation of defense response to insect"/>
    <property type="evidence" value="ECO:0007669"/>
    <property type="project" value="UniProtKB-ARBA"/>
</dbReference>
<dbReference type="SUPFAM" id="SSF51197">
    <property type="entry name" value="Clavaminate synthase-like"/>
    <property type="match status" value="1"/>
</dbReference>
<dbReference type="Gene3D" id="2.60.120.330">
    <property type="entry name" value="B-lactam Antibiotic, Isopenicillin N Synthase, Chain"/>
    <property type="match status" value="1"/>
</dbReference>
<dbReference type="InterPro" id="IPR005123">
    <property type="entry name" value="Oxoglu/Fe-dep_dioxygenase_dom"/>
</dbReference>
<keyword evidence="4 12" id="KW-0479">Metal-binding</keyword>
<keyword evidence="14" id="KW-1185">Reference proteome</keyword>
<protein>
    <submittedName>
        <fullName evidence="15">Probable 2-oxoglutarate-dependent dioxygenase At3g111800</fullName>
    </submittedName>
</protein>
<evidence type="ECO:0000259" key="13">
    <source>
        <dbReference type="PROSITE" id="PS51471"/>
    </source>
</evidence>